<gene>
    <name evidence="3" type="ORF">EH243_05615</name>
</gene>
<reference evidence="3 4" key="1">
    <citation type="submission" date="2018-11" db="EMBL/GenBank/DDBJ databases">
        <title>The draft genome sequence of Amphritea opalescens ANRC-JH13T.</title>
        <authorList>
            <person name="Fang Z."/>
            <person name="Zhang Y."/>
            <person name="Han X."/>
        </authorList>
    </citation>
    <scope>NUCLEOTIDE SEQUENCE [LARGE SCALE GENOMIC DNA]</scope>
    <source>
        <strain evidence="3 4">ANRC-JH13</strain>
    </source>
</reference>
<feature type="domain" description="Phasin" evidence="2">
    <location>
        <begin position="4"/>
        <end position="100"/>
    </location>
</feature>
<evidence type="ECO:0000313" key="4">
    <source>
        <dbReference type="Proteomes" id="UP000283087"/>
    </source>
</evidence>
<evidence type="ECO:0000259" key="2">
    <source>
        <dbReference type="Pfam" id="PF09361"/>
    </source>
</evidence>
<name>A0A430KSU9_9GAMM</name>
<protein>
    <submittedName>
        <fullName evidence="3">Phasin family protein</fullName>
    </submittedName>
</protein>
<dbReference type="OrthoDB" id="6119631at2"/>
<evidence type="ECO:0000256" key="1">
    <source>
        <dbReference type="SAM" id="Coils"/>
    </source>
</evidence>
<keyword evidence="1" id="KW-0175">Coiled coil</keyword>
<dbReference type="InterPro" id="IPR018968">
    <property type="entry name" value="Phasin"/>
</dbReference>
<dbReference type="Pfam" id="PF09361">
    <property type="entry name" value="Phasin_2"/>
    <property type="match status" value="1"/>
</dbReference>
<comment type="caution">
    <text evidence="3">The sequence shown here is derived from an EMBL/GenBank/DDBJ whole genome shotgun (WGS) entry which is preliminary data.</text>
</comment>
<organism evidence="3 4">
    <name type="scientific">Amphritea opalescens</name>
    <dbReference type="NCBI Taxonomy" id="2490544"/>
    <lineage>
        <taxon>Bacteria</taxon>
        <taxon>Pseudomonadati</taxon>
        <taxon>Pseudomonadota</taxon>
        <taxon>Gammaproteobacteria</taxon>
        <taxon>Oceanospirillales</taxon>
        <taxon>Oceanospirillaceae</taxon>
        <taxon>Amphritea</taxon>
    </lineage>
</organism>
<dbReference type="RefSeq" id="WP_126157670.1">
    <property type="nucleotide sequence ID" value="NZ_RQXW01000004.1"/>
</dbReference>
<feature type="coiled-coil region" evidence="1">
    <location>
        <begin position="62"/>
        <end position="97"/>
    </location>
</feature>
<dbReference type="Proteomes" id="UP000283087">
    <property type="component" value="Unassembled WGS sequence"/>
</dbReference>
<dbReference type="EMBL" id="RQXW01000004">
    <property type="protein sequence ID" value="RTE66567.1"/>
    <property type="molecule type" value="Genomic_DNA"/>
</dbReference>
<proteinExistence type="predicted"/>
<dbReference type="AlphaFoldDB" id="A0A430KSU9"/>
<keyword evidence="4" id="KW-1185">Reference proteome</keyword>
<accession>A0A430KSU9</accession>
<evidence type="ECO:0000313" key="3">
    <source>
        <dbReference type="EMBL" id="RTE66567.1"/>
    </source>
</evidence>
<sequence>MFQDMSKAVNQTMGPFKELVNIQTKMLEELTRQQMMCTKACIEATVAQTREMQSCSSTDDLIKSQQVYAAQLEETLKQASDQNIKALKAARESVEQLANDAFDAFAPKS</sequence>